<evidence type="ECO:0000256" key="3">
    <source>
        <dbReference type="ARBA" id="ARBA00022449"/>
    </source>
</evidence>
<evidence type="ECO:0000256" key="5">
    <source>
        <dbReference type="ARBA" id="ARBA00022989"/>
    </source>
</evidence>
<keyword evidence="7 8" id="KW-0472">Membrane</keyword>
<comment type="subcellular location">
    <subcellularLocation>
        <location evidence="1">Cell membrane</location>
        <topology evidence="1">Multi-pass membrane protein</topology>
    </subcellularLocation>
</comment>
<evidence type="ECO:0000256" key="7">
    <source>
        <dbReference type="ARBA" id="ARBA00023136"/>
    </source>
</evidence>
<evidence type="ECO:0000256" key="1">
    <source>
        <dbReference type="ARBA" id="ARBA00004651"/>
    </source>
</evidence>
<keyword evidence="4 8" id="KW-0812">Transmembrane</keyword>
<feature type="domain" description="Cation/H+ exchanger transmembrane" evidence="9">
    <location>
        <begin position="20"/>
        <end position="186"/>
    </location>
</feature>
<evidence type="ECO:0000313" key="11">
    <source>
        <dbReference type="EMBL" id="HHI88406.1"/>
    </source>
</evidence>
<feature type="transmembrane region" description="Helical" evidence="8">
    <location>
        <begin position="161"/>
        <end position="184"/>
    </location>
</feature>
<dbReference type="GO" id="GO:1902600">
    <property type="term" value="P:proton transmembrane transport"/>
    <property type="evidence" value="ECO:0007669"/>
    <property type="project" value="InterPro"/>
</dbReference>
<dbReference type="GO" id="GO:0006813">
    <property type="term" value="P:potassium ion transport"/>
    <property type="evidence" value="ECO:0007669"/>
    <property type="project" value="InterPro"/>
</dbReference>
<accession>A0A7V5NW67</accession>
<feature type="transmembrane region" description="Helical" evidence="8">
    <location>
        <begin position="69"/>
        <end position="85"/>
    </location>
</feature>
<feature type="non-terminal residue" evidence="11">
    <location>
        <position position="1"/>
    </location>
</feature>
<organism evidence="11">
    <name type="scientific">Hellea balneolensis</name>
    <dbReference type="NCBI Taxonomy" id="287478"/>
    <lineage>
        <taxon>Bacteria</taxon>
        <taxon>Pseudomonadati</taxon>
        <taxon>Pseudomonadota</taxon>
        <taxon>Alphaproteobacteria</taxon>
        <taxon>Maricaulales</taxon>
        <taxon>Robiginitomaculaceae</taxon>
        <taxon>Hellea</taxon>
    </lineage>
</organism>
<feature type="transmembrane region" description="Helical" evidence="8">
    <location>
        <begin position="97"/>
        <end position="122"/>
    </location>
</feature>
<dbReference type="AlphaFoldDB" id="A0A7V5NW67"/>
<evidence type="ECO:0000256" key="6">
    <source>
        <dbReference type="ARBA" id="ARBA00023065"/>
    </source>
</evidence>
<gene>
    <name evidence="11" type="ORF">ENK01_00500</name>
</gene>
<keyword evidence="5 8" id="KW-1133">Transmembrane helix</keyword>
<evidence type="ECO:0000259" key="10">
    <source>
        <dbReference type="Pfam" id="PF02254"/>
    </source>
</evidence>
<sequence>WLLAWSFRRGMVPEYLKAPVVLIWVLFIYVMANQIAEETGLLAVTAMGVAMANTKFAAMQEMRRFKENIAILLVSGVFVVLSASLNPEVLRGIDLKVLLFVLAMMLVVRPIAVFASTLWSGLNWRETTLVALIAPRGIVAVAVAGLFATELGQIGRVDGAIFVPLAFALVFATVLTSGFIIGPLTRALGLAKDKNEGVMIVGANPWSLGLARALKDMGVPVLVADTNWRRLRGARQEGLDVFYGEVLSENADHRLDHSRFGTLIAATPNDAYNALVCVEFAPELGRHRVFQLAGPDREEDDNRAITYTARGRTLNTKGKTFDMLTRDWWSGWRFKVTGLGEEFGLEDFLRERGGDVLILMARRPDGTLDFQTPERTARSGSVTVLSFGPLAPASKYPEAAQDGGKATAQPA</sequence>
<dbReference type="SUPFAM" id="SSF51735">
    <property type="entry name" value="NAD(P)-binding Rossmann-fold domains"/>
    <property type="match status" value="1"/>
</dbReference>
<keyword evidence="6" id="KW-0406">Ion transport</keyword>
<feature type="transmembrane region" description="Helical" evidence="8">
    <location>
        <begin position="15"/>
        <end position="33"/>
    </location>
</feature>
<evidence type="ECO:0000256" key="8">
    <source>
        <dbReference type="SAM" id="Phobius"/>
    </source>
</evidence>
<protein>
    <submittedName>
        <fullName evidence="11">Sodium:proton antiporter</fullName>
    </submittedName>
</protein>
<dbReference type="InterPro" id="IPR006153">
    <property type="entry name" value="Cation/H_exchanger_TM"/>
</dbReference>
<keyword evidence="2" id="KW-0813">Transport</keyword>
<dbReference type="Proteomes" id="UP000885806">
    <property type="component" value="Unassembled WGS sequence"/>
</dbReference>
<reference evidence="11" key="1">
    <citation type="journal article" date="2020" name="mSystems">
        <title>Genome- and Community-Level Interaction Insights into Carbon Utilization and Element Cycling Functions of Hydrothermarchaeota in Hydrothermal Sediment.</title>
        <authorList>
            <person name="Zhou Z."/>
            <person name="Liu Y."/>
            <person name="Xu W."/>
            <person name="Pan J."/>
            <person name="Luo Z.H."/>
            <person name="Li M."/>
        </authorList>
    </citation>
    <scope>NUCLEOTIDE SEQUENCE [LARGE SCALE GENOMIC DNA]</scope>
    <source>
        <strain evidence="11">HyVt-538</strain>
    </source>
</reference>
<evidence type="ECO:0000259" key="9">
    <source>
        <dbReference type="Pfam" id="PF00999"/>
    </source>
</evidence>
<dbReference type="GO" id="GO:0005886">
    <property type="term" value="C:plasma membrane"/>
    <property type="evidence" value="ECO:0007669"/>
    <property type="project" value="UniProtKB-SubCell"/>
</dbReference>
<dbReference type="PANTHER" id="PTHR32507">
    <property type="entry name" value="NA(+)/H(+) ANTIPORTER 1"/>
    <property type="match status" value="1"/>
</dbReference>
<dbReference type="Pfam" id="PF02254">
    <property type="entry name" value="TrkA_N"/>
    <property type="match status" value="1"/>
</dbReference>
<feature type="transmembrane region" description="Helical" evidence="8">
    <location>
        <begin position="39"/>
        <end position="57"/>
    </location>
</feature>
<dbReference type="PANTHER" id="PTHR32507:SF0">
    <property type="entry name" value="NA(+)_H(+) ANTIPORTER 2-RELATED"/>
    <property type="match status" value="1"/>
</dbReference>
<comment type="caution">
    <text evidence="11">The sequence shown here is derived from an EMBL/GenBank/DDBJ whole genome shotgun (WGS) entry which is preliminary data.</text>
</comment>
<dbReference type="Gene3D" id="3.40.50.720">
    <property type="entry name" value="NAD(P)-binding Rossmann-like Domain"/>
    <property type="match status" value="1"/>
</dbReference>
<evidence type="ECO:0000256" key="4">
    <source>
        <dbReference type="ARBA" id="ARBA00022692"/>
    </source>
</evidence>
<keyword evidence="3" id="KW-0050">Antiport</keyword>
<feature type="transmembrane region" description="Helical" evidence="8">
    <location>
        <begin position="129"/>
        <end position="149"/>
    </location>
</feature>
<dbReference type="EMBL" id="DROP01000034">
    <property type="protein sequence ID" value="HHI88406.1"/>
    <property type="molecule type" value="Genomic_DNA"/>
</dbReference>
<evidence type="ECO:0000256" key="2">
    <source>
        <dbReference type="ARBA" id="ARBA00022448"/>
    </source>
</evidence>
<dbReference type="InterPro" id="IPR003148">
    <property type="entry name" value="RCK_N"/>
</dbReference>
<name>A0A7V5NW67_9PROT</name>
<dbReference type="GO" id="GO:0015297">
    <property type="term" value="F:antiporter activity"/>
    <property type="evidence" value="ECO:0007669"/>
    <property type="project" value="UniProtKB-KW"/>
</dbReference>
<feature type="domain" description="RCK N-terminal" evidence="10">
    <location>
        <begin position="198"/>
        <end position="279"/>
    </location>
</feature>
<dbReference type="InterPro" id="IPR036291">
    <property type="entry name" value="NAD(P)-bd_dom_sf"/>
</dbReference>
<dbReference type="Pfam" id="PF00999">
    <property type="entry name" value="Na_H_Exchanger"/>
    <property type="match status" value="1"/>
</dbReference>
<proteinExistence type="predicted"/>